<dbReference type="GO" id="GO:0005634">
    <property type="term" value="C:nucleus"/>
    <property type="evidence" value="ECO:0007669"/>
    <property type="project" value="UniProtKB-SubCell"/>
</dbReference>
<organism evidence="8 9">
    <name type="scientific">Stachybotrys elegans</name>
    <dbReference type="NCBI Taxonomy" id="80388"/>
    <lineage>
        <taxon>Eukaryota</taxon>
        <taxon>Fungi</taxon>
        <taxon>Dikarya</taxon>
        <taxon>Ascomycota</taxon>
        <taxon>Pezizomycotina</taxon>
        <taxon>Sordariomycetes</taxon>
        <taxon>Hypocreomycetidae</taxon>
        <taxon>Hypocreales</taxon>
        <taxon>Stachybotryaceae</taxon>
        <taxon>Stachybotrys</taxon>
    </lineage>
</organism>
<keyword evidence="6" id="KW-0539">Nucleus</keyword>
<evidence type="ECO:0000313" key="9">
    <source>
        <dbReference type="Proteomes" id="UP000813444"/>
    </source>
</evidence>
<dbReference type="PANTHER" id="PTHR43035:SF1">
    <property type="entry name" value="FATTY ACID REPRESSION MUTANT PROTEIN 2-RELATED"/>
    <property type="match status" value="1"/>
</dbReference>
<name>A0A8K0SYS8_9HYPO</name>
<dbReference type="CDD" id="cd02140">
    <property type="entry name" value="Frm2-like"/>
    <property type="match status" value="1"/>
</dbReference>
<dbReference type="InterPro" id="IPR033877">
    <property type="entry name" value="Frm2/Hbn1"/>
</dbReference>
<evidence type="ECO:0000313" key="8">
    <source>
        <dbReference type="EMBL" id="KAH7320671.1"/>
    </source>
</evidence>
<reference evidence="8" key="1">
    <citation type="journal article" date="2021" name="Nat. Commun.">
        <title>Genetic determinants of endophytism in the Arabidopsis root mycobiome.</title>
        <authorList>
            <person name="Mesny F."/>
            <person name="Miyauchi S."/>
            <person name="Thiergart T."/>
            <person name="Pickel B."/>
            <person name="Atanasova L."/>
            <person name="Karlsson M."/>
            <person name="Huettel B."/>
            <person name="Barry K.W."/>
            <person name="Haridas S."/>
            <person name="Chen C."/>
            <person name="Bauer D."/>
            <person name="Andreopoulos W."/>
            <person name="Pangilinan J."/>
            <person name="LaButti K."/>
            <person name="Riley R."/>
            <person name="Lipzen A."/>
            <person name="Clum A."/>
            <person name="Drula E."/>
            <person name="Henrissat B."/>
            <person name="Kohler A."/>
            <person name="Grigoriev I.V."/>
            <person name="Martin F.M."/>
            <person name="Hacquard S."/>
        </authorList>
    </citation>
    <scope>NUCLEOTIDE SEQUENCE</scope>
    <source>
        <strain evidence="8">MPI-CAGE-CH-0235</strain>
    </source>
</reference>
<dbReference type="InterPro" id="IPR029479">
    <property type="entry name" value="Nitroreductase"/>
</dbReference>
<comment type="caution">
    <text evidence="8">The sequence shown here is derived from an EMBL/GenBank/DDBJ whole genome shotgun (WGS) entry which is preliminary data.</text>
</comment>
<dbReference type="Proteomes" id="UP000813444">
    <property type="component" value="Unassembled WGS sequence"/>
</dbReference>
<comment type="similarity">
    <text evidence="3">Belongs to the nitroreductase family.</text>
</comment>
<evidence type="ECO:0000256" key="4">
    <source>
        <dbReference type="ARBA" id="ARBA00022490"/>
    </source>
</evidence>
<gene>
    <name evidence="8" type="ORF">B0I35DRAFT_351957</name>
</gene>
<protein>
    <submittedName>
        <fullName evidence="8">Nitroreductase</fullName>
    </submittedName>
</protein>
<keyword evidence="9" id="KW-1185">Reference proteome</keyword>
<feature type="domain" description="Nitroreductase" evidence="7">
    <location>
        <begin position="13"/>
        <end position="181"/>
    </location>
</feature>
<dbReference type="PANTHER" id="PTHR43035">
    <property type="entry name" value="FATTY ACID REPRESSION MUTANT PROTEIN 2-RELATED"/>
    <property type="match status" value="1"/>
</dbReference>
<sequence>MASSSTDTLLQVVKSRRTHYGLTKETPIPSSRIEEIVKHALLHVPSSFNSQTTRVVVLFGGEHDKLWDIVTGVLKAKIPEAKWEPTGKKMAMFKGAAGTILFFEDQKVVNSFQEKFPSYSKNFDPWATQSDGMLQYTLWLALDSEGLGCNLQHYNPIIDEKVAAEWSVPDNWKLNAQLVFGGRTSEPGEKAFMPIEERYKAVGQ</sequence>
<dbReference type="Gene3D" id="3.40.109.10">
    <property type="entry name" value="NADH Oxidase"/>
    <property type="match status" value="1"/>
</dbReference>
<keyword evidence="5" id="KW-0560">Oxidoreductase</keyword>
<accession>A0A8K0SYS8</accession>
<dbReference type="Pfam" id="PF00881">
    <property type="entry name" value="Nitroreductase"/>
    <property type="match status" value="1"/>
</dbReference>
<evidence type="ECO:0000256" key="2">
    <source>
        <dbReference type="ARBA" id="ARBA00004496"/>
    </source>
</evidence>
<proteinExistence type="inferred from homology"/>
<evidence type="ECO:0000256" key="3">
    <source>
        <dbReference type="ARBA" id="ARBA00007118"/>
    </source>
</evidence>
<dbReference type="GO" id="GO:0016491">
    <property type="term" value="F:oxidoreductase activity"/>
    <property type="evidence" value="ECO:0007669"/>
    <property type="project" value="UniProtKB-KW"/>
</dbReference>
<dbReference type="FunFam" id="3.40.109.10:FF:000001">
    <property type="entry name" value="Nitroreductase family"/>
    <property type="match status" value="1"/>
</dbReference>
<dbReference type="OrthoDB" id="2138173at2759"/>
<dbReference type="GO" id="GO:0005737">
    <property type="term" value="C:cytoplasm"/>
    <property type="evidence" value="ECO:0007669"/>
    <property type="project" value="UniProtKB-SubCell"/>
</dbReference>
<keyword evidence="4" id="KW-0963">Cytoplasm</keyword>
<evidence type="ECO:0000256" key="1">
    <source>
        <dbReference type="ARBA" id="ARBA00004123"/>
    </source>
</evidence>
<evidence type="ECO:0000259" key="7">
    <source>
        <dbReference type="Pfam" id="PF00881"/>
    </source>
</evidence>
<comment type="subcellular location">
    <subcellularLocation>
        <location evidence="2">Cytoplasm</location>
    </subcellularLocation>
    <subcellularLocation>
        <location evidence="1">Nucleus</location>
    </subcellularLocation>
</comment>
<dbReference type="EMBL" id="JAGPNK010000005">
    <property type="protein sequence ID" value="KAH7320671.1"/>
    <property type="molecule type" value="Genomic_DNA"/>
</dbReference>
<dbReference type="SUPFAM" id="SSF55469">
    <property type="entry name" value="FMN-dependent nitroreductase-like"/>
    <property type="match status" value="1"/>
</dbReference>
<evidence type="ECO:0000256" key="6">
    <source>
        <dbReference type="ARBA" id="ARBA00023242"/>
    </source>
</evidence>
<dbReference type="AlphaFoldDB" id="A0A8K0SYS8"/>
<dbReference type="InterPro" id="IPR000415">
    <property type="entry name" value="Nitroreductase-like"/>
</dbReference>
<evidence type="ECO:0000256" key="5">
    <source>
        <dbReference type="ARBA" id="ARBA00023002"/>
    </source>
</evidence>
<dbReference type="GO" id="GO:0034599">
    <property type="term" value="P:cellular response to oxidative stress"/>
    <property type="evidence" value="ECO:0007669"/>
    <property type="project" value="InterPro"/>
</dbReference>